<proteinExistence type="predicted"/>
<dbReference type="Proteomes" id="UP000241912">
    <property type="component" value="Unassembled WGS sequence"/>
</dbReference>
<comment type="caution">
    <text evidence="1">The sequence shown here is derived from an EMBL/GenBank/DDBJ whole genome shotgun (WGS) entry which is preliminary data.</text>
</comment>
<gene>
    <name evidence="1" type="ORF">C7H79_06780</name>
</gene>
<sequence length="200" mass="22418">MNACFLNYFIKNHRENVVHKKILIACTLFAVLTSTHAVVAETFSTTGSHLYAIFPSNNLLNLLNLNLSPTITNTSSINNLQADIFNATFSSISDHNITFVFKKDVAIDGMLLPVDFTFDALMTTVFDRLNLQHNEVIYLGGESFKLLDDTTGRFDIFHHADNNFAVKVEVKVVPKPEIHAILLIGLGLLSFTARRRKHIP</sequence>
<dbReference type="EMBL" id="PXXU01000015">
    <property type="protein sequence ID" value="PSJ17706.1"/>
    <property type="molecule type" value="Genomic_DNA"/>
</dbReference>
<protein>
    <recommendedName>
        <fullName evidence="3">PEP-CTERM protein-sorting domain-containing protein</fullName>
    </recommendedName>
</protein>
<accession>A0A2P7NW61</accession>
<organism evidence="1 2">
    <name type="scientific">Nitrosomonas supralitoralis</name>
    <dbReference type="NCBI Taxonomy" id="2116706"/>
    <lineage>
        <taxon>Bacteria</taxon>
        <taxon>Pseudomonadati</taxon>
        <taxon>Pseudomonadota</taxon>
        <taxon>Betaproteobacteria</taxon>
        <taxon>Nitrosomonadales</taxon>
        <taxon>Nitrosomonadaceae</taxon>
        <taxon>Nitrosomonas</taxon>
    </lineage>
</organism>
<evidence type="ECO:0000313" key="1">
    <source>
        <dbReference type="EMBL" id="PSJ17706.1"/>
    </source>
</evidence>
<reference evidence="1 2" key="1">
    <citation type="submission" date="2018-03" db="EMBL/GenBank/DDBJ databases">
        <title>Draft genome of Nitrosomonas supralitoralis APG5.</title>
        <authorList>
            <person name="Urakawa H."/>
            <person name="Lopez J.V."/>
        </authorList>
    </citation>
    <scope>NUCLEOTIDE SEQUENCE [LARGE SCALE GENOMIC DNA]</scope>
    <source>
        <strain evidence="1 2">APG5</strain>
    </source>
</reference>
<evidence type="ECO:0000313" key="2">
    <source>
        <dbReference type="Proteomes" id="UP000241912"/>
    </source>
</evidence>
<evidence type="ECO:0008006" key="3">
    <source>
        <dbReference type="Google" id="ProtNLM"/>
    </source>
</evidence>
<keyword evidence="2" id="KW-1185">Reference proteome</keyword>
<dbReference type="AlphaFoldDB" id="A0A2P7NW61"/>
<name>A0A2P7NW61_9PROT</name>